<evidence type="ECO:0000313" key="4">
    <source>
        <dbReference type="EMBL" id="MDN4523359.1"/>
    </source>
</evidence>
<evidence type="ECO:0000259" key="2">
    <source>
        <dbReference type="Pfam" id="PF01210"/>
    </source>
</evidence>
<sequence>MKKLIFSIIGAGNGGHAFAVHLTLLGFKVNLYDVDPERVQELKITGKIRAEGALKGEVSINLITNKINEAIVNTDIIMVVIPSVYHASIAKAMAPYVSGDQIIVLNPGATGGALEVMNILKEEECSSIPVVAETNTLLYACRSPRSGEVLISGLKEKVCVAALPSRKATQVANLLNQAFPQFQPVSSIMMTSLENVNAMLHPAPTILNAGRIESQEVFRYYFDGVTPSIAALIEQMDNERLEVGKALGANLPSVSDWYGYSYGVQGESLYDKIQGVTAYEGIQGSTSLNNRYLFEDIPTGLVPLSELGKAVGIETPTINAIVELGNTLLKRNFWEEGRSLKRLGLEGKSSTQILELLSS</sequence>
<dbReference type="SUPFAM" id="SSF48179">
    <property type="entry name" value="6-phosphogluconate dehydrogenase C-terminal domain-like"/>
    <property type="match status" value="1"/>
</dbReference>
<dbReference type="InterPro" id="IPR003421">
    <property type="entry name" value="Opine_DH"/>
</dbReference>
<dbReference type="InterPro" id="IPR013328">
    <property type="entry name" value="6PGD_dom2"/>
</dbReference>
<dbReference type="Gene3D" id="3.40.50.720">
    <property type="entry name" value="NAD(P)-binding Rossmann-like Domain"/>
    <property type="match status" value="1"/>
</dbReference>
<dbReference type="PANTHER" id="PTHR38015">
    <property type="entry name" value="BLR6086 PROTEIN"/>
    <property type="match status" value="1"/>
</dbReference>
<dbReference type="Proteomes" id="UP001172721">
    <property type="component" value="Unassembled WGS sequence"/>
</dbReference>
<name>A0ABT8HRI6_9BACL</name>
<dbReference type="Gene3D" id="1.10.1040.10">
    <property type="entry name" value="N-(1-d-carboxylethyl)-l-norvaline Dehydrogenase, domain 2"/>
    <property type="match status" value="1"/>
</dbReference>
<reference evidence="4" key="1">
    <citation type="submission" date="2023-07" db="EMBL/GenBank/DDBJ databases">
        <title>Fictibacillus sp. isolated from freshwater pond.</title>
        <authorList>
            <person name="Kirdat K."/>
            <person name="Bhat A."/>
            <person name="Mourya A."/>
            <person name="Yadav A."/>
        </authorList>
    </citation>
    <scope>NUCLEOTIDE SEQUENCE</scope>
    <source>
        <strain evidence="4">NE201</strain>
    </source>
</reference>
<gene>
    <name evidence="4" type="ORF">QYB97_02695</name>
</gene>
<dbReference type="InterPro" id="IPR036291">
    <property type="entry name" value="NAD(P)-bd_dom_sf"/>
</dbReference>
<proteinExistence type="predicted"/>
<dbReference type="InterPro" id="IPR051729">
    <property type="entry name" value="Opine/Lysopine_DH"/>
</dbReference>
<accession>A0ABT8HRI6</accession>
<feature type="domain" description="Opine dehydrogenase" evidence="3">
    <location>
        <begin position="185"/>
        <end position="328"/>
    </location>
</feature>
<evidence type="ECO:0000256" key="1">
    <source>
        <dbReference type="ARBA" id="ARBA00023002"/>
    </source>
</evidence>
<dbReference type="InterPro" id="IPR008927">
    <property type="entry name" value="6-PGluconate_DH-like_C_sf"/>
</dbReference>
<keyword evidence="1" id="KW-0560">Oxidoreductase</keyword>
<protein>
    <submittedName>
        <fullName evidence="4">NAD/NADP octopine/nopaline dehydrogenase family protein</fullName>
    </submittedName>
</protein>
<dbReference type="InterPro" id="IPR011128">
    <property type="entry name" value="G3P_DH_NAD-dep_N"/>
</dbReference>
<dbReference type="PANTHER" id="PTHR38015:SF1">
    <property type="entry name" value="OPINE DEHYDROGENASE DOMAIN-CONTAINING PROTEIN"/>
    <property type="match status" value="1"/>
</dbReference>
<evidence type="ECO:0000259" key="3">
    <source>
        <dbReference type="Pfam" id="PF02317"/>
    </source>
</evidence>
<comment type="caution">
    <text evidence="4">The sequence shown here is derived from an EMBL/GenBank/DDBJ whole genome shotgun (WGS) entry which is preliminary data.</text>
</comment>
<evidence type="ECO:0000313" key="5">
    <source>
        <dbReference type="Proteomes" id="UP001172721"/>
    </source>
</evidence>
<dbReference type="RefSeq" id="WP_301164405.1">
    <property type="nucleotide sequence ID" value="NZ_JAUHTR010000001.1"/>
</dbReference>
<dbReference type="Pfam" id="PF02317">
    <property type="entry name" value="Octopine_DH"/>
    <property type="match status" value="1"/>
</dbReference>
<dbReference type="SUPFAM" id="SSF51735">
    <property type="entry name" value="NAD(P)-binding Rossmann-fold domains"/>
    <property type="match status" value="1"/>
</dbReference>
<organism evidence="4 5">
    <name type="scientific">Fictibacillus fluitans</name>
    <dbReference type="NCBI Taxonomy" id="3058422"/>
    <lineage>
        <taxon>Bacteria</taxon>
        <taxon>Bacillati</taxon>
        <taxon>Bacillota</taxon>
        <taxon>Bacilli</taxon>
        <taxon>Bacillales</taxon>
        <taxon>Fictibacillaceae</taxon>
        <taxon>Fictibacillus</taxon>
    </lineage>
</organism>
<keyword evidence="5" id="KW-1185">Reference proteome</keyword>
<dbReference type="EMBL" id="JAUHTR010000001">
    <property type="protein sequence ID" value="MDN4523359.1"/>
    <property type="molecule type" value="Genomic_DNA"/>
</dbReference>
<feature type="domain" description="Glycerol-3-phosphate dehydrogenase NAD-dependent N-terminal" evidence="2">
    <location>
        <begin position="7"/>
        <end position="104"/>
    </location>
</feature>
<dbReference type="Pfam" id="PF01210">
    <property type="entry name" value="NAD_Gly3P_dh_N"/>
    <property type="match status" value="1"/>
</dbReference>